<evidence type="ECO:0000256" key="1">
    <source>
        <dbReference type="SAM" id="MobiDB-lite"/>
    </source>
</evidence>
<keyword evidence="3" id="KW-1185">Reference proteome</keyword>
<sequence>VRRAPFLNRPFRHFPELPSPLSPPLPFLSPIHQLLNSPLNHLPLHLNSNSFLLTKHHRHFQSHSHPDLRHAHDKLLHRQARGHPFQSRVPPAVRQESPNRRVGEYQNLRGPPADHNPLLPNPLFEILFPKPRVKLVRRAPDHPHEGSVRSLQSQPELDELRSSESSNGPEADEYNRARVSRTEPSQALVVLVDRAASLGLIQIGLVARRDGPDAPDLFITLQFRVLPHVLWLELLESVDHRPESSGFRAQELVAHLDPLRREFLLRAPHLSLGDLYPVGKVGYHEILCIRRGDFFEIPGEKQHVHTHEGETARPVENEPRDSEPGGDGCGPRETHVGDQTGRARFEVFKYLFDRVL</sequence>
<comment type="caution">
    <text evidence="2">The sequence shown here is derived from an EMBL/GenBank/DDBJ whole genome shotgun (WGS) entry which is preliminary data.</text>
</comment>
<organism evidence="2 3">
    <name type="scientific">Striga asiatica</name>
    <name type="common">Asiatic witchweed</name>
    <name type="synonym">Buchnera asiatica</name>
    <dbReference type="NCBI Taxonomy" id="4170"/>
    <lineage>
        <taxon>Eukaryota</taxon>
        <taxon>Viridiplantae</taxon>
        <taxon>Streptophyta</taxon>
        <taxon>Embryophyta</taxon>
        <taxon>Tracheophyta</taxon>
        <taxon>Spermatophyta</taxon>
        <taxon>Magnoliopsida</taxon>
        <taxon>eudicotyledons</taxon>
        <taxon>Gunneridae</taxon>
        <taxon>Pentapetalae</taxon>
        <taxon>asterids</taxon>
        <taxon>lamiids</taxon>
        <taxon>Lamiales</taxon>
        <taxon>Orobanchaceae</taxon>
        <taxon>Buchnereae</taxon>
        <taxon>Striga</taxon>
    </lineage>
</organism>
<name>A0A5A7QK47_STRAF</name>
<dbReference type="AlphaFoldDB" id="A0A5A7QK47"/>
<protein>
    <submittedName>
        <fullName evidence="2">Polypyrimidine tract-binding protein 3</fullName>
    </submittedName>
</protein>
<gene>
    <name evidence="2" type="ORF">STAS_22386</name>
</gene>
<feature type="region of interest" description="Disordered" evidence="1">
    <location>
        <begin position="302"/>
        <end position="337"/>
    </location>
</feature>
<accession>A0A5A7QK47</accession>
<reference evidence="3" key="1">
    <citation type="journal article" date="2019" name="Curr. Biol.">
        <title>Genome Sequence of Striga asiatica Provides Insight into the Evolution of Plant Parasitism.</title>
        <authorList>
            <person name="Yoshida S."/>
            <person name="Kim S."/>
            <person name="Wafula E.K."/>
            <person name="Tanskanen J."/>
            <person name="Kim Y.M."/>
            <person name="Honaas L."/>
            <person name="Yang Z."/>
            <person name="Spallek T."/>
            <person name="Conn C.E."/>
            <person name="Ichihashi Y."/>
            <person name="Cheong K."/>
            <person name="Cui S."/>
            <person name="Der J.P."/>
            <person name="Gundlach H."/>
            <person name="Jiao Y."/>
            <person name="Hori C."/>
            <person name="Ishida J.K."/>
            <person name="Kasahara H."/>
            <person name="Kiba T."/>
            <person name="Kim M.S."/>
            <person name="Koo N."/>
            <person name="Laohavisit A."/>
            <person name="Lee Y.H."/>
            <person name="Lumba S."/>
            <person name="McCourt P."/>
            <person name="Mortimer J.C."/>
            <person name="Mutuku J.M."/>
            <person name="Nomura T."/>
            <person name="Sasaki-Sekimoto Y."/>
            <person name="Seto Y."/>
            <person name="Wang Y."/>
            <person name="Wakatake T."/>
            <person name="Sakakibara H."/>
            <person name="Demura T."/>
            <person name="Yamaguchi S."/>
            <person name="Yoneyama K."/>
            <person name="Manabe R.I."/>
            <person name="Nelson D.C."/>
            <person name="Schulman A.H."/>
            <person name="Timko M.P."/>
            <person name="dePamphilis C.W."/>
            <person name="Choi D."/>
            <person name="Shirasu K."/>
        </authorList>
    </citation>
    <scope>NUCLEOTIDE SEQUENCE [LARGE SCALE GENOMIC DNA]</scope>
    <source>
        <strain evidence="3">cv. UVA1</strain>
    </source>
</reference>
<feature type="non-terminal residue" evidence="2">
    <location>
        <position position="1"/>
    </location>
</feature>
<dbReference type="Proteomes" id="UP000325081">
    <property type="component" value="Unassembled WGS sequence"/>
</dbReference>
<proteinExistence type="predicted"/>
<dbReference type="EMBL" id="BKCP01007182">
    <property type="protein sequence ID" value="GER45430.1"/>
    <property type="molecule type" value="Genomic_DNA"/>
</dbReference>
<feature type="region of interest" description="Disordered" evidence="1">
    <location>
        <begin position="140"/>
        <end position="179"/>
    </location>
</feature>
<evidence type="ECO:0000313" key="3">
    <source>
        <dbReference type="Proteomes" id="UP000325081"/>
    </source>
</evidence>
<feature type="region of interest" description="Disordered" evidence="1">
    <location>
        <begin position="83"/>
        <end position="116"/>
    </location>
</feature>
<dbReference type="OrthoDB" id="1941346at2759"/>
<evidence type="ECO:0000313" key="2">
    <source>
        <dbReference type="EMBL" id="GER45430.1"/>
    </source>
</evidence>
<feature type="compositionally biased region" description="Basic and acidic residues" evidence="1">
    <location>
        <begin position="302"/>
        <end position="323"/>
    </location>
</feature>